<evidence type="ECO:0000313" key="6">
    <source>
        <dbReference type="EMBL" id="NDV60903.1"/>
    </source>
</evidence>
<dbReference type="EMBL" id="JAAGNX010000001">
    <property type="protein sequence ID" value="NDV60903.1"/>
    <property type="molecule type" value="Genomic_DNA"/>
</dbReference>
<evidence type="ECO:0000256" key="2">
    <source>
        <dbReference type="ARBA" id="ARBA00022692"/>
    </source>
</evidence>
<keyword evidence="4 5" id="KW-0472">Membrane</keyword>
<accession>A0A6B2LXD9</accession>
<feature type="transmembrane region" description="Helical" evidence="5">
    <location>
        <begin position="15"/>
        <end position="39"/>
    </location>
</feature>
<keyword evidence="3 5" id="KW-1133">Transmembrane helix</keyword>
<organism evidence="6 7">
    <name type="scientific">Oceanipulchritudo coccoides</name>
    <dbReference type="NCBI Taxonomy" id="2706888"/>
    <lineage>
        <taxon>Bacteria</taxon>
        <taxon>Pseudomonadati</taxon>
        <taxon>Verrucomicrobiota</taxon>
        <taxon>Opitutia</taxon>
        <taxon>Puniceicoccales</taxon>
        <taxon>Oceanipulchritudinaceae</taxon>
        <taxon>Oceanipulchritudo</taxon>
    </lineage>
</organism>
<sequence length="116" mass="12655">MTETQPIISNTNDKLWNVLCHLSAFLGVALILPLIVYLVTKDDANSTIPAHAKETLNFHISLFIYAIISSILIVVVIGIFLLIAVGIAGIVLAIVGAIKASNNELYRYPLTIRLIK</sequence>
<evidence type="ECO:0000256" key="5">
    <source>
        <dbReference type="SAM" id="Phobius"/>
    </source>
</evidence>
<evidence type="ECO:0000313" key="7">
    <source>
        <dbReference type="Proteomes" id="UP000478417"/>
    </source>
</evidence>
<feature type="transmembrane region" description="Helical" evidence="5">
    <location>
        <begin position="62"/>
        <end position="95"/>
    </location>
</feature>
<dbReference type="AlphaFoldDB" id="A0A6B2LXD9"/>
<evidence type="ECO:0000256" key="1">
    <source>
        <dbReference type="ARBA" id="ARBA00004141"/>
    </source>
</evidence>
<protein>
    <submittedName>
        <fullName evidence="6">DUF4870 domain-containing protein</fullName>
    </submittedName>
</protein>
<proteinExistence type="predicted"/>
<dbReference type="InterPro" id="IPR019109">
    <property type="entry name" value="MamF_MmsF"/>
</dbReference>
<reference evidence="6 7" key="1">
    <citation type="submission" date="2020-02" db="EMBL/GenBank/DDBJ databases">
        <title>Albibacoteraceae fam. nov., the first described family within the subdivision 4 Verrucomicrobia.</title>
        <authorList>
            <person name="Xi F."/>
        </authorList>
    </citation>
    <scope>NUCLEOTIDE SEQUENCE [LARGE SCALE GENOMIC DNA]</scope>
    <source>
        <strain evidence="6 7">CK1056</strain>
    </source>
</reference>
<name>A0A6B2LXD9_9BACT</name>
<keyword evidence="7" id="KW-1185">Reference proteome</keyword>
<gene>
    <name evidence="6" type="ORF">G0Q06_00385</name>
</gene>
<dbReference type="Pfam" id="PF09685">
    <property type="entry name" value="MamF_MmsF"/>
    <property type="match status" value="1"/>
</dbReference>
<evidence type="ECO:0000256" key="3">
    <source>
        <dbReference type="ARBA" id="ARBA00022989"/>
    </source>
</evidence>
<comment type="caution">
    <text evidence="6">The sequence shown here is derived from an EMBL/GenBank/DDBJ whole genome shotgun (WGS) entry which is preliminary data.</text>
</comment>
<evidence type="ECO:0000256" key="4">
    <source>
        <dbReference type="ARBA" id="ARBA00023136"/>
    </source>
</evidence>
<comment type="subcellular location">
    <subcellularLocation>
        <location evidence="1">Membrane</location>
        <topology evidence="1">Multi-pass membrane protein</topology>
    </subcellularLocation>
</comment>
<keyword evidence="2 5" id="KW-0812">Transmembrane</keyword>
<dbReference type="Proteomes" id="UP000478417">
    <property type="component" value="Unassembled WGS sequence"/>
</dbReference>
<dbReference type="RefSeq" id="WP_163961343.1">
    <property type="nucleotide sequence ID" value="NZ_JAAGNX010000001.1"/>
</dbReference>